<keyword evidence="5 9" id="KW-0378">Hydrolase</keyword>
<feature type="domain" description="Glycoside hydrolase 35 catalytic" evidence="12">
    <location>
        <begin position="52"/>
        <end position="377"/>
    </location>
</feature>
<evidence type="ECO:0000259" key="13">
    <source>
        <dbReference type="Pfam" id="PF21317"/>
    </source>
</evidence>
<evidence type="ECO:0000256" key="9">
    <source>
        <dbReference type="RuleBase" id="RU000675"/>
    </source>
</evidence>
<dbReference type="Pfam" id="PF21317">
    <property type="entry name" value="BetaGal_ABD_1"/>
    <property type="match status" value="1"/>
</dbReference>
<dbReference type="PIRSF" id="PIRSF006336">
    <property type="entry name" value="B-gal"/>
    <property type="match status" value="1"/>
</dbReference>
<dbReference type="PANTHER" id="PTHR23421">
    <property type="entry name" value="BETA-GALACTOSIDASE RELATED"/>
    <property type="match status" value="1"/>
</dbReference>
<name>A0AAD4T9C7_9MAGN</name>
<dbReference type="Gene3D" id="2.60.120.260">
    <property type="entry name" value="Galactose-binding domain-like"/>
    <property type="match status" value="2"/>
</dbReference>
<protein>
    <recommendedName>
        <fullName evidence="3 9">Beta-galactosidase</fullName>
        <ecNumber evidence="3 9">3.2.1.23</ecNumber>
    </recommendedName>
</protein>
<evidence type="ECO:0000313" key="15">
    <source>
        <dbReference type="EMBL" id="KAI3944192.1"/>
    </source>
</evidence>
<feature type="active site" description="Nucleophile" evidence="8">
    <location>
        <position position="283"/>
    </location>
</feature>
<keyword evidence="11" id="KW-0472">Membrane</keyword>
<keyword evidence="6" id="KW-0325">Glycoprotein</keyword>
<feature type="active site" description="Proton donor" evidence="8">
    <location>
        <position position="200"/>
    </location>
</feature>
<dbReference type="InterPro" id="IPR048912">
    <property type="entry name" value="BetaGal1-like_ABD1"/>
</dbReference>
<dbReference type="GO" id="GO:0005975">
    <property type="term" value="P:carbohydrate metabolic process"/>
    <property type="evidence" value="ECO:0007669"/>
    <property type="project" value="InterPro"/>
</dbReference>
<dbReference type="InterPro" id="IPR026283">
    <property type="entry name" value="B-gal_1-like"/>
</dbReference>
<dbReference type="Pfam" id="PF21467">
    <property type="entry name" value="BetaGal_gal-bd"/>
    <property type="match status" value="1"/>
</dbReference>
<evidence type="ECO:0000256" key="8">
    <source>
        <dbReference type="PIRSR" id="PIRSR006336-1"/>
    </source>
</evidence>
<dbReference type="GO" id="GO:0004565">
    <property type="term" value="F:beta-galactosidase activity"/>
    <property type="evidence" value="ECO:0007669"/>
    <property type="project" value="UniProtKB-EC"/>
</dbReference>
<evidence type="ECO:0000256" key="10">
    <source>
        <dbReference type="RuleBase" id="RU003679"/>
    </source>
</evidence>
<evidence type="ECO:0000259" key="14">
    <source>
        <dbReference type="Pfam" id="PF21467"/>
    </source>
</evidence>
<feature type="transmembrane region" description="Helical" evidence="11">
    <location>
        <begin position="9"/>
        <end position="30"/>
    </location>
</feature>
<comment type="catalytic activity">
    <reaction evidence="1 9">
        <text>Hydrolysis of terminal non-reducing beta-D-galactose residues in beta-D-galactosides.</text>
        <dbReference type="EC" id="3.2.1.23"/>
    </reaction>
</comment>
<keyword evidence="11" id="KW-1133">Transmembrane helix</keyword>
<dbReference type="InterPro" id="IPR031330">
    <property type="entry name" value="Gly_Hdrlase_35_cat"/>
</dbReference>
<keyword evidence="7 9" id="KW-0326">Glycosidase</keyword>
<dbReference type="InterPro" id="IPR017853">
    <property type="entry name" value="GH"/>
</dbReference>
<dbReference type="Gene3D" id="3.20.20.80">
    <property type="entry name" value="Glycosidases"/>
    <property type="match status" value="1"/>
</dbReference>
<evidence type="ECO:0000256" key="11">
    <source>
        <dbReference type="SAM" id="Phobius"/>
    </source>
</evidence>
<reference evidence="15" key="1">
    <citation type="submission" date="2022-04" db="EMBL/GenBank/DDBJ databases">
        <title>A functionally conserved STORR gene fusion in Papaver species that diverged 16.8 million years ago.</title>
        <authorList>
            <person name="Catania T."/>
        </authorList>
    </citation>
    <scope>NUCLEOTIDE SEQUENCE</scope>
    <source>
        <strain evidence="15">S-188037</strain>
    </source>
</reference>
<comment type="caution">
    <text evidence="15">The sequence shown here is derived from an EMBL/GenBank/DDBJ whole genome shotgun (WGS) entry which is preliminary data.</text>
</comment>
<evidence type="ECO:0000256" key="3">
    <source>
        <dbReference type="ARBA" id="ARBA00012756"/>
    </source>
</evidence>
<evidence type="ECO:0000259" key="12">
    <source>
        <dbReference type="Pfam" id="PF01301"/>
    </source>
</evidence>
<evidence type="ECO:0000313" key="16">
    <source>
        <dbReference type="Proteomes" id="UP001202328"/>
    </source>
</evidence>
<evidence type="ECO:0000256" key="6">
    <source>
        <dbReference type="ARBA" id="ARBA00023180"/>
    </source>
</evidence>
<organism evidence="15 16">
    <name type="scientific">Papaver atlanticum</name>
    <dbReference type="NCBI Taxonomy" id="357466"/>
    <lineage>
        <taxon>Eukaryota</taxon>
        <taxon>Viridiplantae</taxon>
        <taxon>Streptophyta</taxon>
        <taxon>Embryophyta</taxon>
        <taxon>Tracheophyta</taxon>
        <taxon>Spermatophyta</taxon>
        <taxon>Magnoliopsida</taxon>
        <taxon>Ranunculales</taxon>
        <taxon>Papaveraceae</taxon>
        <taxon>Papaveroideae</taxon>
        <taxon>Papaver</taxon>
    </lineage>
</organism>
<keyword evidence="4" id="KW-0732">Signal</keyword>
<dbReference type="EC" id="3.2.1.23" evidence="3 9"/>
<dbReference type="FunFam" id="2.60.120.260:FF:000021">
    <property type="entry name" value="Beta-galactosidase"/>
    <property type="match status" value="1"/>
</dbReference>
<gene>
    <name evidence="15" type="ORF">MKW98_016422</name>
</gene>
<dbReference type="PROSITE" id="PS01182">
    <property type="entry name" value="GLYCOSYL_HYDROL_F35"/>
    <property type="match status" value="1"/>
</dbReference>
<evidence type="ECO:0000256" key="1">
    <source>
        <dbReference type="ARBA" id="ARBA00001412"/>
    </source>
</evidence>
<dbReference type="InterPro" id="IPR001944">
    <property type="entry name" value="Glycoside_Hdrlase_35"/>
</dbReference>
<keyword evidence="16" id="KW-1185">Reference proteome</keyword>
<dbReference type="Proteomes" id="UP001202328">
    <property type="component" value="Unassembled WGS sequence"/>
</dbReference>
<dbReference type="InterPro" id="IPR008979">
    <property type="entry name" value="Galactose-bd-like_sf"/>
</dbReference>
<dbReference type="SUPFAM" id="SSF51445">
    <property type="entry name" value="(Trans)glycosidases"/>
    <property type="match status" value="1"/>
</dbReference>
<feature type="domain" description="Beta-galactosidase 1-like first all-beta" evidence="13">
    <location>
        <begin position="425"/>
        <end position="543"/>
    </location>
</feature>
<evidence type="ECO:0000256" key="4">
    <source>
        <dbReference type="ARBA" id="ARBA00022729"/>
    </source>
</evidence>
<dbReference type="InterPro" id="IPR048913">
    <property type="entry name" value="BetaGal_gal-bd"/>
</dbReference>
<dbReference type="SUPFAM" id="SSF49785">
    <property type="entry name" value="Galactose-binding domain-like"/>
    <property type="match status" value="1"/>
</dbReference>
<accession>A0AAD4T9C7</accession>
<proteinExistence type="inferred from homology"/>
<dbReference type="Pfam" id="PF01301">
    <property type="entry name" value="Glyco_hydro_35"/>
    <property type="match status" value="1"/>
</dbReference>
<dbReference type="FunFam" id="3.20.20.80:FF:000115">
    <property type="entry name" value="Beta-galactosidase"/>
    <property type="match status" value="1"/>
</dbReference>
<dbReference type="PRINTS" id="PR00742">
    <property type="entry name" value="GLHYDRLASE35"/>
</dbReference>
<feature type="domain" description="Beta-galactosidase galactose-binding" evidence="14">
    <location>
        <begin position="586"/>
        <end position="647"/>
    </location>
</feature>
<sequence length="682" mass="76975">MKFYSFKFFFLYILIMSSTSLIRFFFPSFFSSAQLQNSQVDTRSFGIANDVFLKDGQQFQIIGGDLHYFRIHPEYWKDRLLRAKALGLNTIQTYVPWNLHEPSPGEWVFEGIADIESFLKLCQELGFLVMLRPGPYICGEWDFGGFPAWLLSIEPPLKLRSSDPAFLQLVEKWWGVLLPKIVPLLYNNGGPIIMVQVENEYGSYGDNKNYLHQLVSLARRHLGDQIILYTTDGGSRDTLEKGTIRGSSVFSAIDFSTGDDPWPKFKLQKEFNEPGKSPPICTEFYTGWLTHWGEKLAATNAQYTANALDTILSRNGSAVLYMVHGGTNFGFLNGANTGSNDSDFKPDITSYDYDAPISEWGDSDSPKFKALRKVIRKYSPVSVPRVPPNNGKRGYGRIKLQKRASFFDVQHTLTNPKDVAEAKNPVFMESVGQMFGFLLYVTEYPAKKNGSILSISKVHDRAQVYVSCSLDERINKYVGKIERWANEPLEIPSIRCASTIRLSILVENMGRLNYGPYLYDRKGILSDVVLDGSVLHGWKMIPFSFQNLSKLFKESPTIGVATTTSEKEFSRSNLEYHSELLSEGAMFYEGLFTINSTNEITDTFISFSGWGKGIAFVNDFNIGRFWPLAGPQCSLYVPAPLLRPGKNVVIILETDAPNHELVVESVDQQDFTCGQRSRSGTK</sequence>
<evidence type="ECO:0000256" key="5">
    <source>
        <dbReference type="ARBA" id="ARBA00022801"/>
    </source>
</evidence>
<dbReference type="InterPro" id="IPR019801">
    <property type="entry name" value="Glyco_hydro_35_CS"/>
</dbReference>
<comment type="similarity">
    <text evidence="2 10">Belongs to the glycosyl hydrolase 35 family.</text>
</comment>
<dbReference type="EMBL" id="JAJJMB010004060">
    <property type="protein sequence ID" value="KAI3944192.1"/>
    <property type="molecule type" value="Genomic_DNA"/>
</dbReference>
<evidence type="ECO:0000256" key="7">
    <source>
        <dbReference type="ARBA" id="ARBA00023295"/>
    </source>
</evidence>
<dbReference type="AlphaFoldDB" id="A0AAD4T9C7"/>
<keyword evidence="11" id="KW-0812">Transmembrane</keyword>
<evidence type="ECO:0000256" key="2">
    <source>
        <dbReference type="ARBA" id="ARBA00009809"/>
    </source>
</evidence>